<evidence type="ECO:0000313" key="11">
    <source>
        <dbReference type="EMBL" id="UYU92476.1"/>
    </source>
</evidence>
<feature type="region of interest" description="Disordered" evidence="1">
    <location>
        <begin position="29"/>
        <end position="50"/>
    </location>
</feature>
<protein>
    <submittedName>
        <fullName evidence="9">GxGYxYP family putative glycoside hydrolase</fullName>
    </submittedName>
</protein>
<evidence type="ECO:0000259" key="3">
    <source>
        <dbReference type="Pfam" id="PF14323"/>
    </source>
</evidence>
<feature type="domain" description="GxGYxYP putative glycoside hydrolase third N-terminal" evidence="6">
    <location>
        <begin position="214"/>
        <end position="300"/>
    </location>
</feature>
<dbReference type="InterPro" id="IPR048309">
    <property type="entry name" value="GxGYxYP_N_3rd"/>
</dbReference>
<dbReference type="PANTHER" id="PTHR37321:SF1">
    <property type="entry name" value="EXPORTED PROTEIN"/>
    <property type="match status" value="1"/>
</dbReference>
<dbReference type="EMBL" id="QSJP01000019">
    <property type="protein sequence ID" value="RHD84773.1"/>
    <property type="molecule type" value="Genomic_DNA"/>
</dbReference>
<dbReference type="Pfam" id="PF16216">
    <property type="entry name" value="GxGYxYP_N"/>
    <property type="match status" value="1"/>
</dbReference>
<dbReference type="Pfam" id="PF20957">
    <property type="entry name" value="GxGYxYP_N_2nd"/>
    <property type="match status" value="1"/>
</dbReference>
<proteinExistence type="predicted"/>
<dbReference type="EMBL" id="JAQNVG010000053">
    <property type="protein sequence ID" value="MDC2238544.1"/>
    <property type="molecule type" value="Genomic_DNA"/>
</dbReference>
<feature type="domain" description="GxGYxYP putative glycoside hydrolase C-terminal" evidence="3">
    <location>
        <begin position="321"/>
        <end position="551"/>
    </location>
</feature>
<dbReference type="RefSeq" id="WP_008763974.1">
    <property type="nucleotide sequence ID" value="NZ_BAABXH010000001.1"/>
</dbReference>
<dbReference type="KEGG" id="btho:Btheta7330_00847"/>
<feature type="signal peptide" evidence="2">
    <location>
        <begin position="1"/>
        <end position="23"/>
    </location>
</feature>
<dbReference type="Gene3D" id="3.20.20.490">
    <property type="entry name" value="GxGYxYP glycoside hydrolase, C-terminal domain"/>
    <property type="match status" value="1"/>
</dbReference>
<reference evidence="9" key="4">
    <citation type="submission" date="2022-10" db="EMBL/GenBank/DDBJ databases">
        <title>Human gut microbiome strain richness.</title>
        <authorList>
            <person name="Chen-Liaw A."/>
        </authorList>
    </citation>
    <scope>NUCLEOTIDE SEQUENCE</scope>
    <source>
        <strain evidence="9">1001283st1_A3_1001283B150304_161114</strain>
    </source>
</reference>
<evidence type="ECO:0000313" key="14">
    <source>
        <dbReference type="Proteomes" id="UP000440614"/>
    </source>
</evidence>
<evidence type="ECO:0000313" key="13">
    <source>
        <dbReference type="Proteomes" id="UP000436858"/>
    </source>
</evidence>
<dbReference type="Proteomes" id="UP000440614">
    <property type="component" value="Unassembled WGS sequence"/>
</dbReference>
<organism evidence="8 13">
    <name type="scientific">Bacteroides thetaiotaomicron</name>
    <dbReference type="NCBI Taxonomy" id="818"/>
    <lineage>
        <taxon>Bacteria</taxon>
        <taxon>Pseudomonadati</taxon>
        <taxon>Bacteroidota</taxon>
        <taxon>Bacteroidia</taxon>
        <taxon>Bacteroidales</taxon>
        <taxon>Bacteroidaceae</taxon>
        <taxon>Bacteroides</taxon>
    </lineage>
</organism>
<evidence type="ECO:0000313" key="7">
    <source>
        <dbReference type="EMBL" id="KAB4307071.1"/>
    </source>
</evidence>
<dbReference type="Proteomes" id="UP000284785">
    <property type="component" value="Unassembled WGS sequence"/>
</dbReference>
<dbReference type="GO" id="GO:0016787">
    <property type="term" value="F:hydrolase activity"/>
    <property type="evidence" value="ECO:0007669"/>
    <property type="project" value="UniProtKB-KW"/>
</dbReference>
<dbReference type="PANTHER" id="PTHR37321">
    <property type="entry name" value="EXPORTED PROTEIN-RELATED"/>
    <property type="match status" value="1"/>
</dbReference>
<evidence type="ECO:0000313" key="12">
    <source>
        <dbReference type="Proteomes" id="UP000284785"/>
    </source>
</evidence>
<dbReference type="GeneID" id="60923362"/>
<evidence type="ECO:0000259" key="5">
    <source>
        <dbReference type="Pfam" id="PF20957"/>
    </source>
</evidence>
<dbReference type="DNASU" id="1074422"/>
<sequence>MKKYIYILLTFCLLISCMEDPTAGVVVPKYTPSTENPGGPGEEPGDGLIDPAEPLDRGFMHLKGRELKSLNSISITGLNDGEKVILSTLAGLAARVTGDQVYINEGGPSSVWLKQMQNKYGIPVNTYNALAPLVQHYVETGVIKGYIVYTPYSEGQSHSINVATSLCGLLRGIAVPESLVDKVKAMGVTTELMDVRSYDEKWLYENYKDQLDKSLAADMKPEIFHHLRDYITMTNAFAFYDYNARRDWSWRTSILKDLDKGAYCFGYYDLDEWGMVNNASQLGVSMLPTDQAANLATLSSIYDTTGLKQRPATKEVVTEENVHYVTFLVSDGDNIAFNLWGQQGYMDHDLHGQFPLGYTISPSLYDLAPAALRWYYENSKEGDYFVAGPSGSSYIFPSKMSDADLDDYLAKLNEYVDKSGLNICNILDQKIMDNPKVYNKYLAQPNIDAIFYTGYGEKGDGRIKFSDNGKPVIEQRSVLWEGIDGGSNRGEESTVISQINSRSANPHSADGYTFVFVHCWTKNQQSIKTVIDGLNDNVRVVPVDQFVQLVKQNLGPK</sequence>
<evidence type="ECO:0000259" key="4">
    <source>
        <dbReference type="Pfam" id="PF16216"/>
    </source>
</evidence>
<dbReference type="EMBL" id="CP083685">
    <property type="protein sequence ID" value="UYU92476.1"/>
    <property type="molecule type" value="Genomic_DNA"/>
</dbReference>
<dbReference type="EMBL" id="WCSY01000026">
    <property type="protein sequence ID" value="KAB4307071.1"/>
    <property type="molecule type" value="Genomic_DNA"/>
</dbReference>
<name>A0A0P0FBR5_BACT4</name>
<evidence type="ECO:0000313" key="9">
    <source>
        <dbReference type="EMBL" id="MDC2238544.1"/>
    </source>
</evidence>
<gene>
    <name evidence="10" type="ORF">DW780_18775</name>
    <name evidence="8" type="ORF">GAN91_11295</name>
    <name evidence="7" type="ORF">GAO51_22170</name>
    <name evidence="11" type="ORF">KQP74_07550</name>
    <name evidence="9" type="ORF">PO127_22635</name>
</gene>
<dbReference type="OMA" id="KYWAYNN"/>
<dbReference type="InterPro" id="IPR048310">
    <property type="entry name" value="GxGYxYP_N_2nd"/>
</dbReference>
<accession>C6IRW1</accession>
<evidence type="ECO:0000313" key="10">
    <source>
        <dbReference type="EMBL" id="RHD84773.1"/>
    </source>
</evidence>
<evidence type="ECO:0000256" key="2">
    <source>
        <dbReference type="SAM" id="SignalP"/>
    </source>
</evidence>
<keyword evidence="2" id="KW-0732">Signal</keyword>
<evidence type="ECO:0000256" key="1">
    <source>
        <dbReference type="SAM" id="MobiDB-lite"/>
    </source>
</evidence>
<dbReference type="Proteomes" id="UP001162960">
    <property type="component" value="Chromosome"/>
</dbReference>
<dbReference type="Proteomes" id="UP001217776">
    <property type="component" value="Unassembled WGS sequence"/>
</dbReference>
<dbReference type="EMBL" id="WCRY01000009">
    <property type="protein sequence ID" value="KAB4482576.1"/>
    <property type="molecule type" value="Genomic_DNA"/>
</dbReference>
<reference evidence="13 14" key="2">
    <citation type="journal article" date="2019" name="Nat. Med.">
        <title>A library of human gut bacterial isolates paired with longitudinal multiomics data enables mechanistic microbiome research.</title>
        <authorList>
            <person name="Poyet M."/>
            <person name="Groussin M."/>
            <person name="Gibbons S.M."/>
            <person name="Avila-Pacheco J."/>
            <person name="Jiang X."/>
            <person name="Kearney S.M."/>
            <person name="Perrotta A.R."/>
            <person name="Berdy B."/>
            <person name="Zhao S."/>
            <person name="Lieberman T.D."/>
            <person name="Swanson P.K."/>
            <person name="Smith M."/>
            <person name="Roesemann S."/>
            <person name="Alexander J.E."/>
            <person name="Rich S.A."/>
            <person name="Livny J."/>
            <person name="Vlamakis H."/>
            <person name="Clish C."/>
            <person name="Bullock K."/>
            <person name="Deik A."/>
            <person name="Scott J."/>
            <person name="Pierce K.A."/>
            <person name="Xavier R.J."/>
            <person name="Alm E.J."/>
        </authorList>
    </citation>
    <scope>NUCLEOTIDE SEQUENCE [LARGE SCALE GENOMIC DNA]</scope>
    <source>
        <strain evidence="8 13">BIOML-A162</strain>
        <strain evidence="7 14">BIOML-A188</strain>
    </source>
</reference>
<reference evidence="11" key="3">
    <citation type="submission" date="2021-06" db="EMBL/GenBank/DDBJ databases">
        <title>Interrogation of the integrated mobile genetic elements in gut-associated Bacteroides with a consensus prediction approach.</title>
        <authorList>
            <person name="Campbell D.E."/>
            <person name="Leigh J.R."/>
            <person name="Kim T."/>
            <person name="England W."/>
            <person name="Whitaker R.J."/>
            <person name="Degnan P.H."/>
        </authorList>
    </citation>
    <scope>NUCLEOTIDE SEQUENCE</scope>
    <source>
        <strain evidence="11">VPI-3443</strain>
    </source>
</reference>
<dbReference type="InterPro" id="IPR025832">
    <property type="entry name" value="GxGYxYP_C"/>
</dbReference>
<feature type="domain" description="GxGYxYP putative glycoside hydrolase first N-terminal" evidence="4">
    <location>
        <begin position="69"/>
        <end position="138"/>
    </location>
</feature>
<evidence type="ECO:0000313" key="8">
    <source>
        <dbReference type="EMBL" id="KAB4482576.1"/>
    </source>
</evidence>
<feature type="domain" description="GxGYxYP putative glycoside hydrolase second N-terminal" evidence="5">
    <location>
        <begin position="143"/>
        <end position="211"/>
    </location>
</feature>
<dbReference type="Pfam" id="PF14323">
    <property type="entry name" value="GxGYxYP_C"/>
    <property type="match status" value="1"/>
</dbReference>
<dbReference type="InterPro" id="IPR038410">
    <property type="entry name" value="GxGYxYP_C_sf"/>
</dbReference>
<feature type="chain" id="PRO_5002964984" evidence="2">
    <location>
        <begin position="24"/>
        <end position="557"/>
    </location>
</feature>
<dbReference type="Pfam" id="PF20958">
    <property type="entry name" value="GxGYxYP_N_3rd"/>
    <property type="match status" value="1"/>
</dbReference>
<keyword evidence="9" id="KW-0378">Hydrolase</keyword>
<dbReference type="InterPro" id="IPR032626">
    <property type="entry name" value="GxGYxYP_N_1st"/>
</dbReference>
<dbReference type="PROSITE" id="PS51257">
    <property type="entry name" value="PROKAR_LIPOPROTEIN"/>
    <property type="match status" value="1"/>
</dbReference>
<reference evidence="10 12" key="1">
    <citation type="submission" date="2018-08" db="EMBL/GenBank/DDBJ databases">
        <title>A genome reference for cultivated species of the human gut microbiota.</title>
        <authorList>
            <person name="Zou Y."/>
            <person name="Xue W."/>
            <person name="Luo G."/>
        </authorList>
    </citation>
    <scope>NUCLEOTIDE SEQUENCE [LARGE SCALE GENOMIC DNA]</scope>
    <source>
        <strain evidence="10 12">AM30-26</strain>
    </source>
</reference>
<dbReference type="SMR" id="A0A0P0FBR5"/>
<dbReference type="Proteomes" id="UP000436858">
    <property type="component" value="Unassembled WGS sequence"/>
</dbReference>
<accession>A0A0P0FBR5</accession>
<evidence type="ECO:0000259" key="6">
    <source>
        <dbReference type="Pfam" id="PF20958"/>
    </source>
</evidence>
<dbReference type="AlphaFoldDB" id="A0A0P0FBR5"/>